<accession>A0ACC5RLG1</accession>
<keyword evidence="2" id="KW-1185">Reference proteome</keyword>
<comment type="caution">
    <text evidence="1">The sequence shown here is derived from an EMBL/GenBank/DDBJ whole genome shotgun (WGS) entry which is preliminary data.</text>
</comment>
<evidence type="ECO:0000313" key="2">
    <source>
        <dbReference type="Proteomes" id="UP000633731"/>
    </source>
</evidence>
<proteinExistence type="predicted"/>
<dbReference type="EMBL" id="JAEOXF010000004">
    <property type="protein sequence ID" value="MBK4725357.1"/>
    <property type="molecule type" value="Genomic_DNA"/>
</dbReference>
<protein>
    <submittedName>
        <fullName evidence="1">Lrp/AsnC family transcriptional regulator</fullName>
    </submittedName>
</protein>
<organism evidence="1 2">
    <name type="scientific">Enterobacter agglomerans</name>
    <name type="common">Erwinia herbicola</name>
    <name type="synonym">Pantoea agglomerans</name>
    <dbReference type="NCBI Taxonomy" id="549"/>
    <lineage>
        <taxon>Bacteria</taxon>
        <taxon>Pseudomonadati</taxon>
        <taxon>Pseudomonadota</taxon>
        <taxon>Gammaproteobacteria</taxon>
        <taxon>Enterobacterales</taxon>
        <taxon>Erwiniaceae</taxon>
        <taxon>Pantoea</taxon>
        <taxon>Pantoea agglomerans group</taxon>
    </lineage>
</organism>
<gene>
    <name evidence="1" type="ORF">JJL49_08980</name>
</gene>
<dbReference type="Proteomes" id="UP000633731">
    <property type="component" value="Unassembled WGS sequence"/>
</dbReference>
<reference evidence="1" key="1">
    <citation type="submission" date="2021-01" db="EMBL/GenBank/DDBJ databases">
        <title>Draft genome of Pantoea agglomerans Eh 335.</title>
        <authorList>
            <person name="Emsley S.A."/>
            <person name="Oline D.K."/>
            <person name="Saw J.H."/>
            <person name="Ushijima B."/>
            <person name="Videau P."/>
            <person name="Koyack M.J."/>
        </authorList>
    </citation>
    <scope>NUCLEOTIDE SEQUENCE</scope>
    <source>
        <strain evidence="1">Eh 335</strain>
    </source>
</reference>
<name>A0ACC5RLG1_ENTAG</name>
<evidence type="ECO:0000313" key="1">
    <source>
        <dbReference type="EMBL" id="MBK4725357.1"/>
    </source>
</evidence>
<sequence length="172" mass="19243">MPQDTIELDETSLRILDLLQQNADISNAELAERVGLSTSPCWRRVTEMKEKGVLRGAVMLADPLSLGLAVNVFVHVSLKQQDKVSLRHFTDAISERPEVMECYLMTGESDFLLRVVVENLQKYQLLMMDCLTQIESVSSIRSSFALSQVKYTTALPTQHLRTSPGRSAASSR</sequence>